<organism evidence="1 2">
    <name type="scientific">Clunio marinus</name>
    <dbReference type="NCBI Taxonomy" id="568069"/>
    <lineage>
        <taxon>Eukaryota</taxon>
        <taxon>Metazoa</taxon>
        <taxon>Ecdysozoa</taxon>
        <taxon>Arthropoda</taxon>
        <taxon>Hexapoda</taxon>
        <taxon>Insecta</taxon>
        <taxon>Pterygota</taxon>
        <taxon>Neoptera</taxon>
        <taxon>Endopterygota</taxon>
        <taxon>Diptera</taxon>
        <taxon>Nematocera</taxon>
        <taxon>Chironomoidea</taxon>
        <taxon>Chironomidae</taxon>
        <taxon>Clunio</taxon>
    </lineage>
</organism>
<dbReference type="AlphaFoldDB" id="A0A1J1I123"/>
<keyword evidence="2" id="KW-1185">Reference proteome</keyword>
<proteinExistence type="predicted"/>
<dbReference type="Proteomes" id="UP000183832">
    <property type="component" value="Unassembled WGS sequence"/>
</dbReference>
<name>A0A1J1I123_9DIPT</name>
<dbReference type="EMBL" id="CVRI01000037">
    <property type="protein sequence ID" value="CRK93284.1"/>
    <property type="molecule type" value="Genomic_DNA"/>
</dbReference>
<evidence type="ECO:0000313" key="2">
    <source>
        <dbReference type="Proteomes" id="UP000183832"/>
    </source>
</evidence>
<accession>A0A1J1I123</accession>
<evidence type="ECO:0000313" key="1">
    <source>
        <dbReference type="EMBL" id="CRK93284.1"/>
    </source>
</evidence>
<sequence length="70" mass="8124">MIYRHHNEALFSFFFSSSHGTNDRKRPKNQLAPNQNCLKSTELLITRLYLTGEARKSTKIKKPTTENTNV</sequence>
<reference evidence="1 2" key="1">
    <citation type="submission" date="2015-04" db="EMBL/GenBank/DDBJ databases">
        <authorList>
            <person name="Syromyatnikov M.Y."/>
            <person name="Popov V.N."/>
        </authorList>
    </citation>
    <scope>NUCLEOTIDE SEQUENCE [LARGE SCALE GENOMIC DNA]</scope>
</reference>
<protein>
    <submittedName>
        <fullName evidence="1">CLUMA_CG006827, isoform A</fullName>
    </submittedName>
</protein>
<gene>
    <name evidence="1" type="ORF">CLUMA_CG006827</name>
</gene>